<evidence type="ECO:0000256" key="6">
    <source>
        <dbReference type="ARBA" id="ARBA00023199"/>
    </source>
</evidence>
<dbReference type="EMBL" id="JAMOIM010000052">
    <property type="protein sequence ID" value="MCW6512493.1"/>
    <property type="molecule type" value="Genomic_DNA"/>
</dbReference>
<organism evidence="12 13">
    <name type="scientific">Lichenifustis flavocetrariae</name>
    <dbReference type="NCBI Taxonomy" id="2949735"/>
    <lineage>
        <taxon>Bacteria</taxon>
        <taxon>Pseudomonadati</taxon>
        <taxon>Pseudomonadota</taxon>
        <taxon>Alphaproteobacteria</taxon>
        <taxon>Hyphomicrobiales</taxon>
        <taxon>Lichenihabitantaceae</taxon>
        <taxon>Lichenifustis</taxon>
    </lineage>
</organism>
<keyword evidence="8" id="KW-0742">SOS response</keyword>
<evidence type="ECO:0000313" key="13">
    <source>
        <dbReference type="Proteomes" id="UP001165667"/>
    </source>
</evidence>
<evidence type="ECO:0000256" key="3">
    <source>
        <dbReference type="ARBA" id="ARBA00011245"/>
    </source>
</evidence>
<dbReference type="NCBIfam" id="NF002955">
    <property type="entry name" value="PRK03609.1"/>
    <property type="match status" value="1"/>
</dbReference>
<evidence type="ECO:0000256" key="9">
    <source>
        <dbReference type="ARBA" id="ARBA00025589"/>
    </source>
</evidence>
<dbReference type="PANTHER" id="PTHR11076:SF34">
    <property type="entry name" value="PROTEIN UMUC"/>
    <property type="match status" value="1"/>
</dbReference>
<feature type="domain" description="UmuC" evidence="11">
    <location>
        <begin position="5"/>
        <end position="188"/>
    </location>
</feature>
<dbReference type="InterPro" id="IPR036775">
    <property type="entry name" value="DNA_pol_Y-fam_lit_finger_sf"/>
</dbReference>
<keyword evidence="7" id="KW-0234">DNA repair</keyword>
<dbReference type="GO" id="GO:0009432">
    <property type="term" value="P:SOS response"/>
    <property type="evidence" value="ECO:0007669"/>
    <property type="project" value="UniProtKB-KW"/>
</dbReference>
<evidence type="ECO:0000256" key="7">
    <source>
        <dbReference type="ARBA" id="ARBA00023204"/>
    </source>
</evidence>
<proteinExistence type="inferred from homology"/>
<dbReference type="RefSeq" id="WP_282588870.1">
    <property type="nucleotide sequence ID" value="NZ_JAMOIM010000052.1"/>
</dbReference>
<gene>
    <name evidence="12" type="ORF">M8523_31765</name>
</gene>
<dbReference type="InterPro" id="IPR043128">
    <property type="entry name" value="Rev_trsase/Diguanyl_cyclase"/>
</dbReference>
<evidence type="ECO:0000313" key="12">
    <source>
        <dbReference type="EMBL" id="MCW6512493.1"/>
    </source>
</evidence>
<keyword evidence="5" id="KW-0227">DNA damage</keyword>
<reference evidence="12" key="1">
    <citation type="submission" date="2022-05" db="EMBL/GenBank/DDBJ databases">
        <authorList>
            <person name="Pankratov T."/>
        </authorList>
    </citation>
    <scope>NUCLEOTIDE SEQUENCE</scope>
    <source>
        <strain evidence="12">BP6-180914</strain>
    </source>
</reference>
<evidence type="ECO:0000256" key="10">
    <source>
        <dbReference type="ARBA" id="ARBA00049244"/>
    </source>
</evidence>
<evidence type="ECO:0000259" key="11">
    <source>
        <dbReference type="PROSITE" id="PS50173"/>
    </source>
</evidence>
<keyword evidence="13" id="KW-1185">Reference proteome</keyword>
<dbReference type="PROSITE" id="PS50173">
    <property type="entry name" value="UMUC"/>
    <property type="match status" value="1"/>
</dbReference>
<dbReference type="CDD" id="cd01700">
    <property type="entry name" value="PolY_Pol_V_umuC"/>
    <property type="match status" value="1"/>
</dbReference>
<name>A0AA41Z3X9_9HYPH</name>
<evidence type="ECO:0000256" key="5">
    <source>
        <dbReference type="ARBA" id="ARBA00022763"/>
    </source>
</evidence>
<evidence type="ECO:0000256" key="1">
    <source>
        <dbReference type="ARBA" id="ARBA00001946"/>
    </source>
</evidence>
<sequence>MVAPIALVDCNNFYASCERLFQPKLRGQPVVVLSNNDGCVIARSNEAKALGIEMGEPWHICRKRVDTQGVIVRSSNYTLYGDMSARVMRVLEGFSPDLEIYSIDEAFLGLAGFESRLDAHGRDLRATVLQWTGIPVSVGIAPTKTLAKLANRTAKKTPESGGVMLLLTPGEQEAALDRVELTDLWGVAGRMAERLKAIGINNPLDLRQADAKFVRMHTSVVMERMVLELQGIPCISLEEAPPDRKMILASRSFGRRVTTRREMEEAVTTHTARAAEKLRRQDLACGRLTVFVTTDKHRPQDRQYAAERSVTLPVASADTGKLNHAAMRALDALWRSGLEYKKAGVMLLNLAAADTVQGGLFDRPDDPRAIARMRALDSLNAKYGRGTVTFAAMGRKPGWKLRSDFVSPRYTTAWEDLLQV</sequence>
<dbReference type="GO" id="GO:0006281">
    <property type="term" value="P:DNA repair"/>
    <property type="evidence" value="ECO:0007669"/>
    <property type="project" value="UniProtKB-KW"/>
</dbReference>
<dbReference type="Proteomes" id="UP001165667">
    <property type="component" value="Unassembled WGS sequence"/>
</dbReference>
<dbReference type="Pfam" id="PF00817">
    <property type="entry name" value="IMS"/>
    <property type="match status" value="1"/>
</dbReference>
<dbReference type="SUPFAM" id="SSF56672">
    <property type="entry name" value="DNA/RNA polymerases"/>
    <property type="match status" value="1"/>
</dbReference>
<evidence type="ECO:0000256" key="4">
    <source>
        <dbReference type="ARBA" id="ARBA00012417"/>
    </source>
</evidence>
<dbReference type="InterPro" id="IPR043502">
    <property type="entry name" value="DNA/RNA_pol_sf"/>
</dbReference>
<comment type="subunit">
    <text evidence="3">Monomer.</text>
</comment>
<dbReference type="Gene3D" id="3.30.1490.100">
    <property type="entry name" value="DNA polymerase, Y-family, little finger domain"/>
    <property type="match status" value="1"/>
</dbReference>
<dbReference type="GO" id="GO:0003887">
    <property type="term" value="F:DNA-directed DNA polymerase activity"/>
    <property type="evidence" value="ECO:0007669"/>
    <property type="project" value="UniProtKB-EC"/>
</dbReference>
<dbReference type="InterPro" id="IPR001126">
    <property type="entry name" value="UmuC"/>
</dbReference>
<comment type="catalytic activity">
    <reaction evidence="10">
        <text>DNA(n) + a 2'-deoxyribonucleoside 5'-triphosphate = DNA(n+1) + diphosphate</text>
        <dbReference type="Rhea" id="RHEA:22508"/>
        <dbReference type="Rhea" id="RHEA-COMP:17339"/>
        <dbReference type="Rhea" id="RHEA-COMP:17340"/>
        <dbReference type="ChEBI" id="CHEBI:33019"/>
        <dbReference type="ChEBI" id="CHEBI:61560"/>
        <dbReference type="ChEBI" id="CHEBI:173112"/>
        <dbReference type="EC" id="2.7.7.7"/>
    </reaction>
</comment>
<dbReference type="InterPro" id="IPR050116">
    <property type="entry name" value="DNA_polymerase-Y"/>
</dbReference>
<evidence type="ECO:0000256" key="2">
    <source>
        <dbReference type="ARBA" id="ARBA00010945"/>
    </source>
</evidence>
<dbReference type="EC" id="2.7.7.7" evidence="4"/>
<protein>
    <recommendedName>
        <fullName evidence="4">DNA-directed DNA polymerase</fullName>
        <ecNumber evidence="4">2.7.7.7</ecNumber>
    </recommendedName>
</protein>
<dbReference type="Gene3D" id="3.30.70.270">
    <property type="match status" value="1"/>
</dbReference>
<keyword evidence="6" id="KW-0741">SOS mutagenesis</keyword>
<comment type="function">
    <text evidence="9">Poorly processive, error-prone DNA polymerase involved in untargeted mutagenesis. Copies undamaged DNA at stalled replication forks, which arise in vivo from mismatched or misaligned primer ends. These misaligned primers can be extended by PolIV. Exhibits no 3'-5' exonuclease (proofreading) activity. May be involved in translesional synthesis, in conjunction with the beta clamp from PolIII.</text>
</comment>
<dbReference type="InterPro" id="IPR017961">
    <property type="entry name" value="DNA_pol_Y-fam_little_finger"/>
</dbReference>
<dbReference type="InterPro" id="IPR025188">
    <property type="entry name" value="DUF4113"/>
</dbReference>
<dbReference type="SUPFAM" id="SSF100879">
    <property type="entry name" value="Lesion bypass DNA polymerase (Y-family), little finger domain"/>
    <property type="match status" value="1"/>
</dbReference>
<dbReference type="GO" id="GO:0042276">
    <property type="term" value="P:error-prone translesion synthesis"/>
    <property type="evidence" value="ECO:0007669"/>
    <property type="project" value="TreeGrafter"/>
</dbReference>
<dbReference type="Pfam" id="PF13438">
    <property type="entry name" value="DUF4113"/>
    <property type="match status" value="1"/>
</dbReference>
<comment type="caution">
    <text evidence="12">The sequence shown here is derived from an EMBL/GenBank/DDBJ whole genome shotgun (WGS) entry which is preliminary data.</text>
</comment>
<evidence type="ECO:0000256" key="8">
    <source>
        <dbReference type="ARBA" id="ARBA00023236"/>
    </source>
</evidence>
<dbReference type="GO" id="GO:0003684">
    <property type="term" value="F:damaged DNA binding"/>
    <property type="evidence" value="ECO:0007669"/>
    <property type="project" value="InterPro"/>
</dbReference>
<dbReference type="GO" id="GO:0005829">
    <property type="term" value="C:cytosol"/>
    <property type="evidence" value="ECO:0007669"/>
    <property type="project" value="TreeGrafter"/>
</dbReference>
<dbReference type="PANTHER" id="PTHR11076">
    <property type="entry name" value="DNA REPAIR POLYMERASE UMUC / TRANSFERASE FAMILY MEMBER"/>
    <property type="match status" value="1"/>
</dbReference>
<dbReference type="AlphaFoldDB" id="A0AA41Z3X9"/>
<dbReference type="Pfam" id="PF11799">
    <property type="entry name" value="IMS_C"/>
    <property type="match status" value="1"/>
</dbReference>
<comment type="similarity">
    <text evidence="2">Belongs to the DNA polymerase type-Y family.</text>
</comment>
<accession>A0AA41Z3X9</accession>
<comment type="cofactor">
    <cofactor evidence="1">
        <name>Mg(2+)</name>
        <dbReference type="ChEBI" id="CHEBI:18420"/>
    </cofactor>
</comment>
<dbReference type="Gene3D" id="3.40.1170.60">
    <property type="match status" value="1"/>
</dbReference>